<feature type="transmembrane region" description="Helical" evidence="2">
    <location>
        <begin position="50"/>
        <end position="71"/>
    </location>
</feature>
<organism evidence="4 5">
    <name type="scientific">Aeribacillus alveayuensis</name>
    <dbReference type="NCBI Taxonomy" id="279215"/>
    <lineage>
        <taxon>Bacteria</taxon>
        <taxon>Bacillati</taxon>
        <taxon>Bacillota</taxon>
        <taxon>Bacilli</taxon>
        <taxon>Bacillales</taxon>
        <taxon>Bacillaceae</taxon>
        <taxon>Aeribacillus</taxon>
    </lineage>
</organism>
<evidence type="ECO:0000256" key="1">
    <source>
        <dbReference type="ARBA" id="ARBA00010792"/>
    </source>
</evidence>
<dbReference type="EMBL" id="JAUSTR010000003">
    <property type="protein sequence ID" value="MDQ0162235.1"/>
    <property type="molecule type" value="Genomic_DNA"/>
</dbReference>
<comment type="caution">
    <text evidence="4">The sequence shown here is derived from an EMBL/GenBank/DDBJ whole genome shotgun (WGS) entry which is preliminary data.</text>
</comment>
<dbReference type="Proteomes" id="UP001225646">
    <property type="component" value="Unassembled WGS sequence"/>
</dbReference>
<comment type="similarity">
    <text evidence="1">Belongs to the DedA family.</text>
</comment>
<feature type="transmembrane region" description="Helical" evidence="2">
    <location>
        <begin position="164"/>
        <end position="183"/>
    </location>
</feature>
<keyword evidence="2" id="KW-0472">Membrane</keyword>
<gene>
    <name evidence="4" type="ORF">J2S06_001311</name>
</gene>
<dbReference type="GO" id="GO:0050380">
    <property type="term" value="F:undecaprenyl-diphosphatase activity"/>
    <property type="evidence" value="ECO:0007669"/>
    <property type="project" value="UniProtKB-EC"/>
</dbReference>
<keyword evidence="2" id="KW-1133">Transmembrane helix</keyword>
<dbReference type="RefSeq" id="WP_044749428.1">
    <property type="nucleotide sequence ID" value="NZ_JAUSTR010000003.1"/>
</dbReference>
<keyword evidence="4" id="KW-0378">Hydrolase</keyword>
<dbReference type="PANTHER" id="PTHR42709">
    <property type="entry name" value="ALKALINE PHOSPHATASE LIKE PROTEIN"/>
    <property type="match status" value="1"/>
</dbReference>
<evidence type="ECO:0000313" key="5">
    <source>
        <dbReference type="Proteomes" id="UP001225646"/>
    </source>
</evidence>
<dbReference type="InterPro" id="IPR032816">
    <property type="entry name" value="VTT_dom"/>
</dbReference>
<reference evidence="4 5" key="1">
    <citation type="submission" date="2023-07" db="EMBL/GenBank/DDBJ databases">
        <title>Genomic Encyclopedia of Type Strains, Phase IV (KMG-IV): sequencing the most valuable type-strain genomes for metagenomic binning, comparative biology and taxonomic classification.</title>
        <authorList>
            <person name="Goeker M."/>
        </authorList>
    </citation>
    <scope>NUCLEOTIDE SEQUENCE [LARGE SCALE GENOMIC DNA]</scope>
    <source>
        <strain evidence="4 5">DSM 19092</strain>
    </source>
</reference>
<feature type="domain" description="VTT" evidence="3">
    <location>
        <begin position="36"/>
        <end position="149"/>
    </location>
</feature>
<protein>
    <submittedName>
        <fullName evidence="4">Undecaprenyl-diphosphatase</fullName>
        <ecNumber evidence="4">3.6.1.27</ecNumber>
    </submittedName>
</protein>
<keyword evidence="5" id="KW-1185">Reference proteome</keyword>
<evidence type="ECO:0000313" key="4">
    <source>
        <dbReference type="EMBL" id="MDQ0162235.1"/>
    </source>
</evidence>
<dbReference type="PANTHER" id="PTHR42709:SF11">
    <property type="entry name" value="DEDA FAMILY PROTEIN"/>
    <property type="match status" value="1"/>
</dbReference>
<dbReference type="EC" id="3.6.1.27" evidence="4"/>
<feature type="transmembrane region" description="Helical" evidence="2">
    <location>
        <begin position="99"/>
        <end position="124"/>
    </location>
</feature>
<accession>A0ABT9VMN3</accession>
<feature type="transmembrane region" description="Helical" evidence="2">
    <location>
        <begin position="131"/>
        <end position="152"/>
    </location>
</feature>
<proteinExistence type="inferred from homology"/>
<evidence type="ECO:0000259" key="3">
    <source>
        <dbReference type="Pfam" id="PF09335"/>
    </source>
</evidence>
<keyword evidence="2" id="KW-0812">Transmembrane</keyword>
<dbReference type="Pfam" id="PF09335">
    <property type="entry name" value="VTT_dom"/>
    <property type="match status" value="1"/>
</dbReference>
<feature type="transmembrane region" description="Helical" evidence="2">
    <location>
        <begin position="15"/>
        <end position="38"/>
    </location>
</feature>
<dbReference type="InterPro" id="IPR051311">
    <property type="entry name" value="DedA_domain"/>
</dbReference>
<evidence type="ECO:0000256" key="2">
    <source>
        <dbReference type="SAM" id="Phobius"/>
    </source>
</evidence>
<sequence>MEQFIHYLIEFFQEWGVLGLLIVAFTESSVFIIPPDALLIPLSLIEPSKAILFAIYTTVASVLGGIVGYYLGKGIGKPLLHKITTENVISKAENLYHQYGMGAIIIAGFTPIPYKVFTILSGVVEMKMSSFVIGSLIGRGARFLLVAIVIMLFGENATTLIQEYGSIATLIIGLLFIIVFVIVKRKKAS</sequence>
<name>A0ABT9VMN3_9BACI</name>